<feature type="domain" description="SEP" evidence="2">
    <location>
        <begin position="80"/>
        <end position="134"/>
    </location>
</feature>
<dbReference type="SUPFAM" id="SSF102848">
    <property type="entry name" value="NSFL1 (p97 ATPase) cofactor p47, SEP domain"/>
    <property type="match status" value="1"/>
</dbReference>
<dbReference type="AlphaFoldDB" id="A0ABC8TCZ2"/>
<dbReference type="PANTHER" id="PTHR23333">
    <property type="entry name" value="UBX DOMAIN CONTAINING PROTEIN"/>
    <property type="match status" value="1"/>
</dbReference>
<proteinExistence type="predicted"/>
<comment type="caution">
    <text evidence="3">The sequence shown here is derived from an EMBL/GenBank/DDBJ whole genome shotgun (WGS) entry which is preliminary data.</text>
</comment>
<dbReference type="PANTHER" id="PTHR23333:SF20">
    <property type="entry name" value="NSFL1 COFACTOR P47"/>
    <property type="match status" value="1"/>
</dbReference>
<keyword evidence="4" id="KW-1185">Reference proteome</keyword>
<dbReference type="Gene3D" id="3.30.420.210">
    <property type="entry name" value="SEP domain"/>
    <property type="match status" value="1"/>
</dbReference>
<protein>
    <recommendedName>
        <fullName evidence="2">SEP domain-containing protein</fullName>
    </recommendedName>
</protein>
<evidence type="ECO:0000259" key="2">
    <source>
        <dbReference type="PROSITE" id="PS51399"/>
    </source>
</evidence>
<dbReference type="PROSITE" id="PS51399">
    <property type="entry name" value="SEP"/>
    <property type="match status" value="1"/>
</dbReference>
<reference evidence="3 4" key="1">
    <citation type="submission" date="2024-02" db="EMBL/GenBank/DDBJ databases">
        <authorList>
            <person name="Vignale AGUSTIN F."/>
            <person name="Sosa J E."/>
            <person name="Modenutti C."/>
        </authorList>
    </citation>
    <scope>NUCLEOTIDE SEQUENCE [LARGE SCALE GENOMIC DNA]</scope>
</reference>
<dbReference type="EMBL" id="CAUOFW020004802">
    <property type="protein sequence ID" value="CAK9167297.1"/>
    <property type="molecule type" value="Genomic_DNA"/>
</dbReference>
<dbReference type="SMART" id="SM00553">
    <property type="entry name" value="SEP"/>
    <property type="match status" value="1"/>
</dbReference>
<evidence type="ECO:0000256" key="1">
    <source>
        <dbReference type="SAM" id="MobiDB-lite"/>
    </source>
</evidence>
<feature type="region of interest" description="Disordered" evidence="1">
    <location>
        <begin position="43"/>
        <end position="62"/>
    </location>
</feature>
<organism evidence="3 4">
    <name type="scientific">Ilex paraguariensis</name>
    <name type="common">yerba mate</name>
    <dbReference type="NCBI Taxonomy" id="185542"/>
    <lineage>
        <taxon>Eukaryota</taxon>
        <taxon>Viridiplantae</taxon>
        <taxon>Streptophyta</taxon>
        <taxon>Embryophyta</taxon>
        <taxon>Tracheophyta</taxon>
        <taxon>Spermatophyta</taxon>
        <taxon>Magnoliopsida</taxon>
        <taxon>eudicotyledons</taxon>
        <taxon>Gunneridae</taxon>
        <taxon>Pentapetalae</taxon>
        <taxon>asterids</taxon>
        <taxon>campanulids</taxon>
        <taxon>Aquifoliales</taxon>
        <taxon>Aquifoliaceae</taxon>
        <taxon>Ilex</taxon>
    </lineage>
</organism>
<dbReference type="Proteomes" id="UP001642360">
    <property type="component" value="Unassembled WGS sequence"/>
</dbReference>
<gene>
    <name evidence="3" type="ORF">ILEXP_LOCUS36561</name>
</gene>
<evidence type="ECO:0000313" key="3">
    <source>
        <dbReference type="EMBL" id="CAK9167297.1"/>
    </source>
</evidence>
<dbReference type="InterPro" id="IPR036241">
    <property type="entry name" value="NSFL1C_SEP_dom_sf"/>
</dbReference>
<dbReference type="Pfam" id="PF08059">
    <property type="entry name" value="SEP"/>
    <property type="match status" value="1"/>
</dbReference>
<dbReference type="InterPro" id="IPR012989">
    <property type="entry name" value="SEP_domain"/>
</dbReference>
<evidence type="ECO:0000313" key="4">
    <source>
        <dbReference type="Proteomes" id="UP001642360"/>
    </source>
</evidence>
<accession>A0ABC8TCZ2</accession>
<sequence length="134" mass="14251">MTQYTEVGGSGWGLKGHEANGPLARPTTTLFCSLTISRKSATVEGPADHLRPSSSSRTFTGPARLFSGETVQSAPQRLEAVTHDIIFWSNGFTIDNGALRSLEDPENASFLEVGGLPFGKGISGFIRASPRDVV</sequence>
<name>A0ABC8TCZ2_9AQUA</name>